<keyword evidence="9" id="KW-1185">Reference proteome</keyword>
<dbReference type="OrthoDB" id="2985014at2759"/>
<dbReference type="GO" id="GO:0022857">
    <property type="term" value="F:transmembrane transporter activity"/>
    <property type="evidence" value="ECO:0007669"/>
    <property type="project" value="InterPro"/>
</dbReference>
<feature type="transmembrane region" description="Helical" evidence="6">
    <location>
        <begin position="400"/>
        <end position="420"/>
    </location>
</feature>
<keyword evidence="3 6" id="KW-0812">Transmembrane</keyword>
<accession>A0A316ZFG4</accession>
<dbReference type="FunFam" id="1.20.1250.20:FF:000013">
    <property type="entry name" value="MFS general substrate transporter"/>
    <property type="match status" value="1"/>
</dbReference>
<dbReference type="InterPro" id="IPR036259">
    <property type="entry name" value="MFS_trans_sf"/>
</dbReference>
<feature type="transmembrane region" description="Helical" evidence="6">
    <location>
        <begin position="167"/>
        <end position="190"/>
    </location>
</feature>
<feature type="transmembrane region" description="Helical" evidence="6">
    <location>
        <begin position="110"/>
        <end position="130"/>
    </location>
</feature>
<dbReference type="PANTHER" id="PTHR43791:SF6">
    <property type="entry name" value="TRANSPORTER, PUTATIVE (AFU_ORTHOLOGUE AFUA_1G16690)-RELATED"/>
    <property type="match status" value="1"/>
</dbReference>
<feature type="transmembrane region" description="Helical" evidence="6">
    <location>
        <begin position="202"/>
        <end position="224"/>
    </location>
</feature>
<protein>
    <submittedName>
        <fullName evidence="8">MFS general substrate transporter</fullName>
    </submittedName>
</protein>
<feature type="transmembrane region" description="Helical" evidence="6">
    <location>
        <begin position="342"/>
        <end position="361"/>
    </location>
</feature>
<evidence type="ECO:0000256" key="4">
    <source>
        <dbReference type="ARBA" id="ARBA00022989"/>
    </source>
</evidence>
<dbReference type="Proteomes" id="UP000245946">
    <property type="component" value="Unassembled WGS sequence"/>
</dbReference>
<dbReference type="AlphaFoldDB" id="A0A316ZFG4"/>
<evidence type="ECO:0000256" key="3">
    <source>
        <dbReference type="ARBA" id="ARBA00022692"/>
    </source>
</evidence>
<evidence type="ECO:0000256" key="6">
    <source>
        <dbReference type="SAM" id="Phobius"/>
    </source>
</evidence>
<evidence type="ECO:0000313" key="8">
    <source>
        <dbReference type="EMBL" id="PWO00262.1"/>
    </source>
</evidence>
<organism evidence="8 9">
    <name type="scientific">Tilletiopsis washingtonensis</name>
    <dbReference type="NCBI Taxonomy" id="58919"/>
    <lineage>
        <taxon>Eukaryota</taxon>
        <taxon>Fungi</taxon>
        <taxon>Dikarya</taxon>
        <taxon>Basidiomycota</taxon>
        <taxon>Ustilaginomycotina</taxon>
        <taxon>Exobasidiomycetes</taxon>
        <taxon>Entylomatales</taxon>
        <taxon>Entylomatales incertae sedis</taxon>
        <taxon>Tilletiopsis</taxon>
    </lineage>
</organism>
<feature type="domain" description="Major facilitator superfamily (MFS) profile" evidence="7">
    <location>
        <begin position="75"/>
        <end position="487"/>
    </location>
</feature>
<feature type="transmembrane region" description="Helical" evidence="6">
    <location>
        <begin position="142"/>
        <end position="161"/>
    </location>
</feature>
<dbReference type="SUPFAM" id="SSF103473">
    <property type="entry name" value="MFS general substrate transporter"/>
    <property type="match status" value="1"/>
</dbReference>
<keyword evidence="2" id="KW-0813">Transport</keyword>
<keyword evidence="5 6" id="KW-0472">Membrane</keyword>
<gene>
    <name evidence="8" type="ORF">FA09DRAFT_342616</name>
</gene>
<evidence type="ECO:0000256" key="2">
    <source>
        <dbReference type="ARBA" id="ARBA00022448"/>
    </source>
</evidence>
<dbReference type="PROSITE" id="PS50850">
    <property type="entry name" value="MFS"/>
    <property type="match status" value="1"/>
</dbReference>
<feature type="transmembrane region" description="Helical" evidence="6">
    <location>
        <begin position="373"/>
        <end position="394"/>
    </location>
</feature>
<dbReference type="GeneID" id="37272098"/>
<feature type="transmembrane region" description="Helical" evidence="6">
    <location>
        <begin position="236"/>
        <end position="258"/>
    </location>
</feature>
<dbReference type="Pfam" id="PF07690">
    <property type="entry name" value="MFS_1"/>
    <property type="match status" value="1"/>
</dbReference>
<dbReference type="FunFam" id="1.20.1250.20:FF:000057">
    <property type="entry name" value="MFS general substrate transporter"/>
    <property type="match status" value="1"/>
</dbReference>
<dbReference type="GO" id="GO:0016020">
    <property type="term" value="C:membrane"/>
    <property type="evidence" value="ECO:0007669"/>
    <property type="project" value="UniProtKB-SubCell"/>
</dbReference>
<evidence type="ECO:0000256" key="1">
    <source>
        <dbReference type="ARBA" id="ARBA00004141"/>
    </source>
</evidence>
<feature type="transmembrane region" description="Helical" evidence="6">
    <location>
        <begin position="464"/>
        <end position="482"/>
    </location>
</feature>
<dbReference type="InterPro" id="IPR020846">
    <property type="entry name" value="MFS_dom"/>
</dbReference>
<reference evidence="8 9" key="1">
    <citation type="journal article" date="2018" name="Mol. Biol. Evol.">
        <title>Broad Genomic Sampling Reveals a Smut Pathogenic Ancestry of the Fungal Clade Ustilaginomycotina.</title>
        <authorList>
            <person name="Kijpornyongpan T."/>
            <person name="Mondo S.J."/>
            <person name="Barry K."/>
            <person name="Sandor L."/>
            <person name="Lee J."/>
            <person name="Lipzen A."/>
            <person name="Pangilinan J."/>
            <person name="LaButti K."/>
            <person name="Hainaut M."/>
            <person name="Henrissat B."/>
            <person name="Grigoriev I.V."/>
            <person name="Spatafora J.W."/>
            <person name="Aime M.C."/>
        </authorList>
    </citation>
    <scope>NUCLEOTIDE SEQUENCE [LARGE SCALE GENOMIC DNA]</scope>
    <source>
        <strain evidence="8 9">MCA 4186</strain>
    </source>
</reference>
<dbReference type="PANTHER" id="PTHR43791">
    <property type="entry name" value="PERMEASE-RELATED"/>
    <property type="match status" value="1"/>
</dbReference>
<dbReference type="RefSeq" id="XP_025600540.1">
    <property type="nucleotide sequence ID" value="XM_025744554.1"/>
</dbReference>
<feature type="transmembrane region" description="Helical" evidence="6">
    <location>
        <begin position="309"/>
        <end position="330"/>
    </location>
</feature>
<keyword evidence="4 6" id="KW-1133">Transmembrane helix</keyword>
<evidence type="ECO:0000313" key="9">
    <source>
        <dbReference type="Proteomes" id="UP000245946"/>
    </source>
</evidence>
<evidence type="ECO:0000259" key="7">
    <source>
        <dbReference type="PROSITE" id="PS50850"/>
    </source>
</evidence>
<dbReference type="Gene3D" id="1.20.1250.20">
    <property type="entry name" value="MFS general substrate transporter like domains"/>
    <property type="match status" value="2"/>
</dbReference>
<sequence>MSTSSHDKKDSLRTASHDAHAPAPLLTAGAVEPTPAVAAAVDADQARQLALLAHLSPDERRAAEKALVRRVDLRLMPLLILAYITNYLDRNAMASARLGGMQTDLNLDNAQWATGISILFVGYILLQIPSSNLMLWLGRPRLYMGLAIIVWGGISTATAAADSYSHLLVIRIFLGVVEAAFFPGALLILSKWYTKTELSTRTAILYSGSIISNALAGLIAAGILGGMDNVGGIAGWKWLFILEGVATILIGVLCLVFLPEFPHNSPFLSETETAIAVQRIAEDSGRRDIAGEDGETPLSGFYAAMKDPVVHLLAVCLTFCVLSVSFNAFFPSIVGTLGYSRIVTLLCTAPIWAFAWLVVFFNARHADKTGERFLHISIPMLVGIAGFIIASVTTNLGARFFALFIMASSYGGFVVILPWISNSVPHPPYKRATAIAYVNCISQVGNIAGSYVWDSRWAPSYWQSNTICASSALVSIATALVLRQVLQRRNRALAQLQGLEHGAAEDGKHGEKLKLAQANFRYLV</sequence>
<dbReference type="InterPro" id="IPR011701">
    <property type="entry name" value="MFS"/>
</dbReference>
<proteinExistence type="predicted"/>
<name>A0A316ZFG4_9BASI</name>
<dbReference type="EMBL" id="KZ819286">
    <property type="protein sequence ID" value="PWO00262.1"/>
    <property type="molecule type" value="Genomic_DNA"/>
</dbReference>
<dbReference type="STRING" id="58919.A0A316ZFG4"/>
<comment type="subcellular location">
    <subcellularLocation>
        <location evidence="1">Membrane</location>
        <topology evidence="1">Multi-pass membrane protein</topology>
    </subcellularLocation>
</comment>
<evidence type="ECO:0000256" key="5">
    <source>
        <dbReference type="ARBA" id="ARBA00023136"/>
    </source>
</evidence>